<sequence length="203" mass="22610">MARSKPALNLQGLTSSQEIILSMSKLQYLAHTSLTREPFSKLTVGAAILSFPNPGFRNKPRILLLKRNPSETYYASVFEMPGGKVDDTDSSILTAIVREVKEETGLDIMRVFGQLPDFTYLTSKVASGTDGKEKTISKTCLQLSFAVTVAWEEFRVNAKKHSMGVWADREMVTVLEMTEEMRALVEGALERAGAIWAGIREFR</sequence>
<dbReference type="PANTHER" id="PTHR43736:SF1">
    <property type="entry name" value="DIHYDRONEOPTERIN TRIPHOSPHATE DIPHOSPHATASE"/>
    <property type="match status" value="1"/>
</dbReference>
<dbReference type="EMBL" id="JAFJYH010000160">
    <property type="protein sequence ID" value="KAG4417248.1"/>
    <property type="molecule type" value="Genomic_DNA"/>
</dbReference>
<dbReference type="AlphaFoldDB" id="A0A8H7TEB3"/>
<dbReference type="Proteomes" id="UP000664132">
    <property type="component" value="Unassembled WGS sequence"/>
</dbReference>
<comment type="caution">
    <text evidence="2">The sequence shown here is derived from an EMBL/GenBank/DDBJ whole genome shotgun (WGS) entry which is preliminary data.</text>
</comment>
<dbReference type="Gene3D" id="3.90.79.10">
    <property type="entry name" value="Nucleoside Triphosphate Pyrophosphohydrolase"/>
    <property type="match status" value="1"/>
</dbReference>
<protein>
    <recommendedName>
        <fullName evidence="1">Nudix hydrolase domain-containing protein</fullName>
    </recommendedName>
</protein>
<dbReference type="SUPFAM" id="SSF55811">
    <property type="entry name" value="Nudix"/>
    <property type="match status" value="1"/>
</dbReference>
<dbReference type="PANTHER" id="PTHR43736">
    <property type="entry name" value="ADP-RIBOSE PYROPHOSPHATASE"/>
    <property type="match status" value="1"/>
</dbReference>
<dbReference type="InterPro" id="IPR000086">
    <property type="entry name" value="NUDIX_hydrolase_dom"/>
</dbReference>
<evidence type="ECO:0000313" key="3">
    <source>
        <dbReference type="Proteomes" id="UP000664132"/>
    </source>
</evidence>
<dbReference type="InterPro" id="IPR015797">
    <property type="entry name" value="NUDIX_hydrolase-like_dom_sf"/>
</dbReference>
<dbReference type="Pfam" id="PF00293">
    <property type="entry name" value="NUDIX"/>
    <property type="match status" value="1"/>
</dbReference>
<proteinExistence type="predicted"/>
<organism evidence="2 3">
    <name type="scientific">Cadophora malorum</name>
    <dbReference type="NCBI Taxonomy" id="108018"/>
    <lineage>
        <taxon>Eukaryota</taxon>
        <taxon>Fungi</taxon>
        <taxon>Dikarya</taxon>
        <taxon>Ascomycota</taxon>
        <taxon>Pezizomycotina</taxon>
        <taxon>Leotiomycetes</taxon>
        <taxon>Helotiales</taxon>
        <taxon>Ploettnerulaceae</taxon>
        <taxon>Cadophora</taxon>
    </lineage>
</organism>
<evidence type="ECO:0000313" key="2">
    <source>
        <dbReference type="EMBL" id="KAG4417248.1"/>
    </source>
</evidence>
<evidence type="ECO:0000259" key="1">
    <source>
        <dbReference type="PROSITE" id="PS51462"/>
    </source>
</evidence>
<dbReference type="PROSITE" id="PS51462">
    <property type="entry name" value="NUDIX"/>
    <property type="match status" value="1"/>
</dbReference>
<keyword evidence="3" id="KW-1185">Reference proteome</keyword>
<dbReference type="OrthoDB" id="276276at2759"/>
<reference evidence="2" key="1">
    <citation type="submission" date="2021-02" db="EMBL/GenBank/DDBJ databases">
        <title>Genome sequence Cadophora malorum strain M34.</title>
        <authorList>
            <person name="Stefanovic E."/>
            <person name="Vu D."/>
            <person name="Scully C."/>
            <person name="Dijksterhuis J."/>
            <person name="Roader J."/>
            <person name="Houbraken J."/>
        </authorList>
    </citation>
    <scope>NUCLEOTIDE SEQUENCE</scope>
    <source>
        <strain evidence="2">M34</strain>
    </source>
</reference>
<dbReference type="CDD" id="cd02883">
    <property type="entry name" value="NUDIX_Hydrolase"/>
    <property type="match status" value="1"/>
</dbReference>
<accession>A0A8H7TEB3</accession>
<feature type="domain" description="Nudix hydrolase" evidence="1">
    <location>
        <begin position="39"/>
        <end position="189"/>
    </location>
</feature>
<gene>
    <name evidence="2" type="ORF">IFR04_009618</name>
</gene>
<name>A0A8H7TEB3_9HELO</name>